<dbReference type="GO" id="GO:0006310">
    <property type="term" value="P:DNA recombination"/>
    <property type="evidence" value="ECO:0007669"/>
    <property type="project" value="UniProtKB-KW"/>
</dbReference>
<evidence type="ECO:0000313" key="7">
    <source>
        <dbReference type="Proteomes" id="UP000680348"/>
    </source>
</evidence>
<evidence type="ECO:0000259" key="5">
    <source>
        <dbReference type="PROSITE" id="PS51898"/>
    </source>
</evidence>
<dbReference type="PANTHER" id="PTHR30349:SF41">
    <property type="entry name" value="INTEGRASE_RECOMBINASE PROTEIN MJ0367-RELATED"/>
    <property type="match status" value="1"/>
</dbReference>
<evidence type="ECO:0000256" key="4">
    <source>
        <dbReference type="ARBA" id="ARBA00023172"/>
    </source>
</evidence>
<comment type="caution">
    <text evidence="6">The sequence shown here is derived from an EMBL/GenBank/DDBJ whole genome shotgun (WGS) entry which is preliminary data.</text>
</comment>
<dbReference type="GO" id="GO:0003677">
    <property type="term" value="F:DNA binding"/>
    <property type="evidence" value="ECO:0007669"/>
    <property type="project" value="UniProtKB-KW"/>
</dbReference>
<dbReference type="CDD" id="cd01184">
    <property type="entry name" value="INT_C_like_1"/>
    <property type="match status" value="1"/>
</dbReference>
<protein>
    <submittedName>
        <fullName evidence="6">Site-specific integrase</fullName>
    </submittedName>
</protein>
<organism evidence="6 7">
    <name type="scientific">Pseudaminobacter soli</name>
    <name type="common">ex Zhang et al. 2022</name>
    <dbReference type="NCBI Taxonomy" id="2831468"/>
    <lineage>
        <taxon>Bacteria</taxon>
        <taxon>Pseudomonadati</taxon>
        <taxon>Pseudomonadota</taxon>
        <taxon>Alphaproteobacteria</taxon>
        <taxon>Hyphomicrobiales</taxon>
        <taxon>Phyllobacteriaceae</taxon>
        <taxon>Pseudaminobacter</taxon>
    </lineage>
</organism>
<proteinExistence type="inferred from homology"/>
<dbReference type="RefSeq" id="WP_188258020.1">
    <property type="nucleotide sequence ID" value="NZ_JABVCF010000027.1"/>
</dbReference>
<name>A0A942E3I5_9HYPH</name>
<dbReference type="PANTHER" id="PTHR30349">
    <property type="entry name" value="PHAGE INTEGRASE-RELATED"/>
    <property type="match status" value="1"/>
</dbReference>
<gene>
    <name evidence="6" type="ORF">KEU06_28175</name>
</gene>
<evidence type="ECO:0000256" key="1">
    <source>
        <dbReference type="ARBA" id="ARBA00008857"/>
    </source>
</evidence>
<dbReference type="GO" id="GO:0015074">
    <property type="term" value="P:DNA integration"/>
    <property type="evidence" value="ECO:0007669"/>
    <property type="project" value="UniProtKB-KW"/>
</dbReference>
<keyword evidence="3" id="KW-0238">DNA-binding</keyword>
<dbReference type="InterPro" id="IPR011010">
    <property type="entry name" value="DNA_brk_join_enz"/>
</dbReference>
<reference evidence="6" key="1">
    <citation type="submission" date="2021-04" db="EMBL/GenBank/DDBJ databases">
        <title>Pseudaminobacter soli sp. nov., isolated from paddy soil contaminated by heavy metals.</title>
        <authorList>
            <person name="Zhang K."/>
        </authorList>
    </citation>
    <scope>NUCLEOTIDE SEQUENCE</scope>
    <source>
        <strain evidence="6">19-2017</strain>
    </source>
</reference>
<accession>A0A942E3I5</accession>
<evidence type="ECO:0000313" key="6">
    <source>
        <dbReference type="EMBL" id="MBS3652468.1"/>
    </source>
</evidence>
<dbReference type="Gene3D" id="1.10.443.10">
    <property type="entry name" value="Intergrase catalytic core"/>
    <property type="match status" value="1"/>
</dbReference>
<comment type="similarity">
    <text evidence="1">Belongs to the 'phage' integrase family.</text>
</comment>
<dbReference type="PROSITE" id="PS51898">
    <property type="entry name" value="TYR_RECOMBINASE"/>
    <property type="match status" value="1"/>
</dbReference>
<dbReference type="InterPro" id="IPR002104">
    <property type="entry name" value="Integrase_catalytic"/>
</dbReference>
<dbReference type="AlphaFoldDB" id="A0A942E3I5"/>
<dbReference type="SUPFAM" id="SSF56349">
    <property type="entry name" value="DNA breaking-rejoining enzymes"/>
    <property type="match status" value="1"/>
</dbReference>
<dbReference type="EMBL" id="JAGWCR010000027">
    <property type="protein sequence ID" value="MBS3652468.1"/>
    <property type="molecule type" value="Genomic_DNA"/>
</dbReference>
<dbReference type="InterPro" id="IPR046668">
    <property type="entry name" value="DUF6538"/>
</dbReference>
<evidence type="ECO:0000256" key="2">
    <source>
        <dbReference type="ARBA" id="ARBA00022908"/>
    </source>
</evidence>
<sequence length="566" mass="63127">MEKVTGLMRRGSTYSLRRRVPTDLVEALGRREVWIALGTSNYKEAAKEARLASVRLDIQWEQQREALQRGGKITPADKVSEADLRRAVLGEFWKAEQSVQPVAIDDGETREGLHHEIGGLEVRDPSAEAALVDQARSLIHKHKLNIPLPAKPERGKLPPKPEPFTASPELLRLIEMLRRADIERLRRMLDRMDGHHGDLSHDPLFAGVHSVSPPPASAHGTTLGEAIMRFESDPTRAQLGVKAGDKYKVPFRAMKEIIGADRPFPSITRAECAEVQEVLAGLPVNFPKLKPYKKCETLRAIATLAAERGDKVLSQGGVRVHTHALSSFFNWGIRKGLIQHNPATRMAPARGPAEVSRRPFSIEELNKIVTALPDWSKGRKPARYWVPLIAIFSGMRLGEIVSLTVDDIGVRDGVECFILRRTEDRSLKTPGSERVVPIHPELIRLGLLQRVAKSREDGVSRLFPDIEGETQKDRSTIFQKRFSYLQKTVLKITERGVSFHCFRHGFRDALREAGVPIDATRALGGWARSGGVEERYGQGTRPATLARWMAEVRYDGLVLPGLNIGS</sequence>
<keyword evidence="7" id="KW-1185">Reference proteome</keyword>
<evidence type="ECO:0000256" key="3">
    <source>
        <dbReference type="ARBA" id="ARBA00023125"/>
    </source>
</evidence>
<keyword evidence="2" id="KW-0229">DNA integration</keyword>
<dbReference type="InterPro" id="IPR013762">
    <property type="entry name" value="Integrase-like_cat_sf"/>
</dbReference>
<feature type="domain" description="Tyr recombinase" evidence="5">
    <location>
        <begin position="355"/>
        <end position="550"/>
    </location>
</feature>
<dbReference type="Pfam" id="PF00589">
    <property type="entry name" value="Phage_integrase"/>
    <property type="match status" value="1"/>
</dbReference>
<dbReference type="Pfam" id="PF20172">
    <property type="entry name" value="DUF6538"/>
    <property type="match status" value="1"/>
</dbReference>
<dbReference type="InterPro" id="IPR050090">
    <property type="entry name" value="Tyrosine_recombinase_XerCD"/>
</dbReference>
<keyword evidence="4" id="KW-0233">DNA recombination</keyword>
<dbReference type="Proteomes" id="UP000680348">
    <property type="component" value="Unassembled WGS sequence"/>
</dbReference>